<dbReference type="PROSITE" id="PS50027">
    <property type="entry name" value="EGF_LAM_2"/>
    <property type="match status" value="11"/>
</dbReference>
<feature type="disulfide bond" evidence="13">
    <location>
        <begin position="282"/>
        <end position="299"/>
    </location>
</feature>
<feature type="disulfide bond" evidence="13">
    <location>
        <begin position="328"/>
        <end position="340"/>
    </location>
</feature>
<dbReference type="InterPro" id="IPR056863">
    <property type="entry name" value="LMN_ATRN_NET-like_EGF"/>
</dbReference>
<dbReference type="STRING" id="32264.T1K906"/>
<feature type="domain" description="Laminin EGF-like" evidence="16">
    <location>
        <begin position="73"/>
        <end position="122"/>
    </location>
</feature>
<dbReference type="PRINTS" id="PR00011">
    <property type="entry name" value="EGFLAMININ"/>
</dbReference>
<feature type="domain" description="Laminin EGF-like" evidence="16">
    <location>
        <begin position="890"/>
        <end position="944"/>
    </location>
</feature>
<reference evidence="18" key="2">
    <citation type="submission" date="2015-06" db="UniProtKB">
        <authorList>
            <consortium name="EnsemblMetazoa"/>
        </authorList>
    </citation>
    <scope>IDENTIFICATION</scope>
</reference>
<sequence>MLIRAKFHTDQIEGSLYNVEMEQASKDSKSLNKQTGAEACDCPEGYAGLSCLNCAPGYRRVNNILVGGRCEKCNCNNHAETCDPFTGECSECLHNTEGVGCSRCKKGYYGDPTRGKPDDCKPCACPLTLASNNFSPTCVLTPSGDDYRCDACIEPYTGDKCEICKNGFYGDPTVPGGECLPCDCGPNVDSSVPGACDHRTGQCRCASNTTGWKCDQCLAYHWGNPAIGDCKPCNCDLSGSIDPQCDPKTGQCSCKPNFTGRLCDRCAVGHGNPELGCPPCSCNAIGSSSSDCDPVTGQCHCKPGVFGQHCSHCLEGYYGFSARGCLPCDCHPKGSEGRVCDEITGQCKCKPLVEGRACDRCRPGFWNLDSGKGCSPCDCNGVGSMSSVCDQLTGQCECKPGIGGNKCDTCKVGFYGFSPSGCQKCDPCYEPNHICNPETGKCECPPNTAGKDCRDCAPGTYGLDILEGCKACECDIQGSVNNQCHNKTGECVCLEGFEGKDCSKCRFGYYRFPNCRRCDCHSPGTLESSCQLDLRSMNGLNDPERICQCDETGQCTCKVNTMGRRCDRCKDATFSLTASNPLGCFSCFCFEKTSRCEQSSFTWTTITTAPKEVTFGISETPAEIKLGYSIIPDSESKQITSGNYVTDQPYYWQLPKEFIGDKVNSYNGYLSFRVFSREDSRFSESVLRRYPLLIIQGNQRLILHHFEKESPLTAASYMGDFHKIQLHESSFILAENPGLEVTRKHLMISLQKVQHIFIRASAGPDVQLARLSDVTLDVAEDLRILNSSPVNFTAVGVEQCLCPPQYRGPSCQDPNIGYYRKRKPNYLDSRDYIDLVGWAELCPCNNRSRTCDPETGHCYNCTDNTAGPFCNLCAPGYYGDPTQNIPCIPCHCPLPGHSFAETCETRPGNDYVCSDCAPGYTGSRCERCDDGYYGDPMAREFCLPCSCSPYGSIGPSCDPKTGQCLCKEGFRGRDCSICLPRHVQTESGCLDCDGPCTGLLLDDLDSINATLAELPTTDWGNLPYTKFLHLLSKYKHFLNTLERQSALIDGGKDILFNVTSSFDLETLADMLYIRTVNLEARLPMVVEETKLVGDDAENLLDFITDRLYDLKRIIDALRNFGTDNGQGGYNLERLLFRAEQIISELGLKNLRPRLEEASRENRLSKTLLDKIVALLKSPNVDRDFRKRLDRLQQRLSEIFNIVQTRVQRPVQLTLNRINEGQRTRDRVIETIKLSQGHATQANASLTEARRLINAARASLVEVNVKHGLVPGLERDLRNSTLALERLRSTLSRLNPEYTTKYVEPCQRHAIELMKQLEYLKGLFADTENFSKYALEAARVYERIVAALARAEESAKRAYEAAERAYHEAYPGIEGSLTKQAQKAKERSYELLEAARDLRDNRIPMLEKDLSMKQSNLNGLSADLENARRALEMINQALDELPQDLREVIIQIDHKLSFLLEGLGHTHLKIDAIEKKIASDLQPRIDRLNEGTASGIENFTRIIDKARADIRDSSRFLVNSENLKRRLDGLKTRFELDFTDLKHRILLSRQKASSIRVSLGAERDEICVKSYRSPTQPSATNSISLNYAIKEDVPNSLILFISSSNNSDFMALEMINRRIRFTWNAGGGSKSLEHPTIIESNDGNLLRARHWYKIEVNRVNNLVTLNVQPSTEAHKPDAQEVMGSSDPKSCKMDLDDKAHFFIGGLPDKFDAPTIMKTRRFTGCLYEVYLDDQRIGLWNFKTSQGCRGCMEGATELIDSGTFQFKGDGSYALMEQIQRYDREKYIVALQFKTFDEDAIIFFSGNPDTGDFVSISLQDGRVLYQFNLGSGSRLQLRSRERYNNGQWVRLAAERDRWMGVLSVEDEVLEGNAAQGTSQLDLNHVQIYFGGVPPNFTQDLWTQVTFKHFLGCMKDVQIDTTPLNLLTIENYGVIPGCKDRTSRIVKFTGHGYLELNSRPLGEDSDFSFTFRTNQSETLLIMSTFQGKTKKARDYHYYSVAVIGGLLEARFNGGSGETLLISEMRVNDDVFHTLTISKRNRRISLTLDDKEVAVSRLAKGTNTIEGPANGGLYLGGLSEGMTLRGMAGTKERLIGVIRDFVFNGAIMKLNEPTSFKGVGIGRGQ</sequence>
<dbReference type="Proteomes" id="UP000015104">
    <property type="component" value="Unassembled WGS sequence"/>
</dbReference>
<evidence type="ECO:0000256" key="8">
    <source>
        <dbReference type="ARBA" id="ARBA00023054"/>
    </source>
</evidence>
<evidence type="ECO:0000256" key="2">
    <source>
        <dbReference type="ARBA" id="ARBA00022525"/>
    </source>
</evidence>
<dbReference type="CDD" id="cd00110">
    <property type="entry name" value="LamG"/>
    <property type="match status" value="3"/>
</dbReference>
<dbReference type="GO" id="GO:0005201">
    <property type="term" value="F:extracellular matrix structural constituent"/>
    <property type="evidence" value="ECO:0007669"/>
    <property type="project" value="TreeGrafter"/>
</dbReference>
<feature type="disulfide bond" evidence="13">
    <location>
        <begin position="235"/>
        <end position="252"/>
    </location>
</feature>
<keyword evidence="3" id="KW-0272">Extracellular matrix</keyword>
<keyword evidence="2" id="KW-0964">Secreted</keyword>
<dbReference type="PANTHER" id="PTHR10574:SF444">
    <property type="entry name" value="BASEMENT MEMBRANE-SPECIFIC HEPARAN SULFATE PROTEOGLYCAN CORE PROTEIN"/>
    <property type="match status" value="1"/>
</dbReference>
<dbReference type="HOGENOM" id="CLU_000301_0_1_1"/>
<dbReference type="CDD" id="cd00055">
    <property type="entry name" value="EGF_Lam"/>
    <property type="match status" value="13"/>
</dbReference>
<evidence type="ECO:0000256" key="10">
    <source>
        <dbReference type="ARBA" id="ARBA00023180"/>
    </source>
</evidence>
<keyword evidence="19" id="KW-1185">Reference proteome</keyword>
<feature type="disulfide bond" evidence="13">
    <location>
        <begin position="254"/>
        <end position="263"/>
    </location>
</feature>
<feature type="domain" description="Laminin EGF-like" evidence="16">
    <location>
        <begin position="182"/>
        <end position="232"/>
    </location>
</feature>
<feature type="disulfide bond" evidence="13">
    <location>
        <begin position="398"/>
        <end position="407"/>
    </location>
</feature>
<evidence type="ECO:0000256" key="6">
    <source>
        <dbReference type="ARBA" id="ARBA00022869"/>
    </source>
</evidence>
<keyword evidence="5" id="KW-0677">Repeat</keyword>
<feature type="domain" description="Laminin IV type A" evidence="17">
    <location>
        <begin position="598"/>
        <end position="799"/>
    </location>
</feature>
<evidence type="ECO:0000313" key="19">
    <source>
        <dbReference type="Proteomes" id="UP000015104"/>
    </source>
</evidence>
<dbReference type="FunFam" id="2.10.25.10:FF:000065">
    <property type="entry name" value="Laminin subunit beta 1"/>
    <property type="match status" value="1"/>
</dbReference>
<dbReference type="InterPro" id="IPR000034">
    <property type="entry name" value="Laminin_IV"/>
</dbReference>
<feature type="disulfide bond" evidence="13">
    <location>
        <begin position="92"/>
        <end position="101"/>
    </location>
</feature>
<dbReference type="SMART" id="SM00180">
    <property type="entry name" value="EGF_Lam"/>
    <property type="match status" value="13"/>
</dbReference>
<feature type="disulfide bond" evidence="13">
    <location>
        <begin position="379"/>
        <end position="396"/>
    </location>
</feature>
<evidence type="ECO:0000256" key="4">
    <source>
        <dbReference type="ARBA" id="ARBA00022729"/>
    </source>
</evidence>
<dbReference type="FunFam" id="2.10.25.10:FF:000775">
    <property type="entry name" value="Predicted protein"/>
    <property type="match status" value="1"/>
</dbReference>
<feature type="disulfide bond" evidence="13">
    <location>
        <begin position="518"/>
        <end position="530"/>
    </location>
</feature>
<feature type="disulfide bond" evidence="13">
    <location>
        <begin position="557"/>
        <end position="566"/>
    </location>
</feature>
<proteinExistence type="predicted"/>
<dbReference type="Pfam" id="PF00053">
    <property type="entry name" value="EGF_laminin"/>
    <property type="match status" value="12"/>
</dbReference>
<feature type="domain" description="Laminin EGF-like" evidence="16">
    <location>
        <begin position="280"/>
        <end position="327"/>
    </location>
</feature>
<feature type="disulfide bond" evidence="13">
    <location>
        <begin position="966"/>
        <end position="975"/>
    </location>
</feature>
<evidence type="ECO:0000256" key="7">
    <source>
        <dbReference type="ARBA" id="ARBA00022889"/>
    </source>
</evidence>
<feature type="disulfide bond" evidence="13">
    <location>
        <begin position="301"/>
        <end position="310"/>
    </location>
</feature>
<dbReference type="GO" id="GO:0007411">
    <property type="term" value="P:axon guidance"/>
    <property type="evidence" value="ECO:0007669"/>
    <property type="project" value="TreeGrafter"/>
</dbReference>
<feature type="disulfide bond" evidence="13">
    <location>
        <begin position="474"/>
        <end position="491"/>
    </location>
</feature>
<dbReference type="PROSITE" id="PS50025">
    <property type="entry name" value="LAM_G_DOMAIN"/>
    <property type="match status" value="3"/>
</dbReference>
<keyword evidence="7" id="KW-0130">Cell adhesion</keyword>
<organism evidence="18 19">
    <name type="scientific">Tetranychus urticae</name>
    <name type="common">Two-spotted spider mite</name>
    <dbReference type="NCBI Taxonomy" id="32264"/>
    <lineage>
        <taxon>Eukaryota</taxon>
        <taxon>Metazoa</taxon>
        <taxon>Ecdysozoa</taxon>
        <taxon>Arthropoda</taxon>
        <taxon>Chelicerata</taxon>
        <taxon>Arachnida</taxon>
        <taxon>Acari</taxon>
        <taxon>Acariformes</taxon>
        <taxon>Trombidiformes</taxon>
        <taxon>Prostigmata</taxon>
        <taxon>Eleutherengona</taxon>
        <taxon>Raphignathae</taxon>
        <taxon>Tetranychoidea</taxon>
        <taxon>Tetranychidae</taxon>
        <taxon>Tetranychus</taxon>
    </lineage>
</organism>
<dbReference type="Pfam" id="PF00052">
    <property type="entry name" value="Laminin_B"/>
    <property type="match status" value="1"/>
</dbReference>
<feature type="disulfide bond" evidence="13">
    <location>
        <begin position="861"/>
        <end position="870"/>
    </location>
</feature>
<feature type="disulfide bond" evidence="13">
    <location>
        <begin position="330"/>
        <end position="347"/>
    </location>
</feature>
<dbReference type="EnsemblMetazoa" id="tetur07g03250.1">
    <property type="protein sequence ID" value="tetur07g03250.1"/>
    <property type="gene ID" value="tetur07g03250"/>
</dbReference>
<evidence type="ECO:0000256" key="3">
    <source>
        <dbReference type="ARBA" id="ARBA00022530"/>
    </source>
</evidence>
<keyword evidence="8 14" id="KW-0175">Coiled coil</keyword>
<feature type="disulfide bond" evidence="13">
    <location>
        <begin position="928"/>
        <end position="942"/>
    </location>
</feature>
<keyword evidence="4" id="KW-0732">Signal</keyword>
<dbReference type="GO" id="GO:0005604">
    <property type="term" value="C:basement membrane"/>
    <property type="evidence" value="ECO:0007669"/>
    <property type="project" value="UniProtKB-SubCell"/>
</dbReference>
<evidence type="ECO:0000256" key="9">
    <source>
        <dbReference type="ARBA" id="ARBA00023157"/>
    </source>
</evidence>
<dbReference type="FunFam" id="2.10.25.10:FF:000130">
    <property type="entry name" value="Laminin subunit beta 1"/>
    <property type="match status" value="1"/>
</dbReference>
<evidence type="ECO:0000313" key="18">
    <source>
        <dbReference type="EnsemblMetazoa" id="tetur07g03250.1"/>
    </source>
</evidence>
<dbReference type="Gene3D" id="2.10.25.10">
    <property type="entry name" value="Laminin"/>
    <property type="match status" value="14"/>
</dbReference>
<feature type="disulfide bond" evidence="13">
    <location>
        <begin position="280"/>
        <end position="292"/>
    </location>
</feature>
<dbReference type="FunFam" id="2.10.25.10:FF:000011">
    <property type="entry name" value="Cadherin EGF LAG seven-pass G-type receptor"/>
    <property type="match status" value="2"/>
</dbReference>
<dbReference type="FunFam" id="2.10.25.10:FF:000074">
    <property type="entry name" value="Laminin subunit alpha"/>
    <property type="match status" value="2"/>
</dbReference>
<feature type="domain" description="Laminin G" evidence="15">
    <location>
        <begin position="1758"/>
        <end position="1932"/>
    </location>
</feature>
<feature type="domain" description="Laminin G" evidence="15">
    <location>
        <begin position="1554"/>
        <end position="1747"/>
    </location>
</feature>
<dbReference type="PROSITE" id="PS01248">
    <property type="entry name" value="EGF_LAM_1"/>
    <property type="match status" value="7"/>
</dbReference>
<feature type="domain" description="Laminin EGF-like" evidence="16">
    <location>
        <begin position="518"/>
        <end position="586"/>
    </location>
</feature>
<feature type="disulfide bond" evidence="13">
    <location>
        <begin position="945"/>
        <end position="957"/>
    </location>
</feature>
<dbReference type="PANTHER" id="PTHR10574">
    <property type="entry name" value="NETRIN/LAMININ-RELATED"/>
    <property type="match status" value="1"/>
</dbReference>
<feature type="disulfide bond" evidence="13">
    <location>
        <begin position="873"/>
        <end position="887"/>
    </location>
</feature>
<dbReference type="FunFam" id="2.10.25.10:FF:000106">
    <property type="entry name" value="Heparan sulfate proteoglycan 2"/>
    <property type="match status" value="1"/>
</dbReference>
<keyword evidence="6" id="KW-0084">Basement membrane</keyword>
<comment type="subunit">
    <text evidence="12">Laminin is a complex glycoprotein, consisting of three different polypeptide chains (alpha, beta, gamma), which are bound to each other by disulfide bonds into a cross-shaped molecule comprising one long and three short arms with globules at each end.</text>
</comment>
<protein>
    <recommendedName>
        <fullName evidence="20">Laminin subunit alpha-1</fullName>
    </recommendedName>
</protein>
<evidence type="ECO:0000259" key="15">
    <source>
        <dbReference type="PROSITE" id="PS50025"/>
    </source>
</evidence>
<feature type="domain" description="Laminin G" evidence="15">
    <location>
        <begin position="1937"/>
        <end position="2118"/>
    </location>
</feature>
<feature type="disulfide bond" evidence="13">
    <location>
        <begin position="916"/>
        <end position="925"/>
    </location>
</feature>
<dbReference type="eggNOG" id="KOG1836">
    <property type="taxonomic scope" value="Eukaryota"/>
</dbReference>
<keyword evidence="11 13" id="KW-0424">Laminin EGF-like domain</keyword>
<evidence type="ECO:0000256" key="11">
    <source>
        <dbReference type="ARBA" id="ARBA00023292"/>
    </source>
</evidence>
<evidence type="ECO:0000259" key="16">
    <source>
        <dbReference type="PROSITE" id="PS50027"/>
    </source>
</evidence>
<dbReference type="SUPFAM" id="SSF57196">
    <property type="entry name" value="EGF/Laminin"/>
    <property type="match status" value="11"/>
</dbReference>
<feature type="disulfide bond" evidence="13">
    <location>
        <begin position="205"/>
        <end position="214"/>
    </location>
</feature>
<feature type="disulfide bond" evidence="13">
    <location>
        <begin position="233"/>
        <end position="245"/>
    </location>
</feature>
<evidence type="ECO:0000259" key="17">
    <source>
        <dbReference type="PROSITE" id="PS51115"/>
    </source>
</evidence>
<feature type="disulfide bond" evidence="13">
    <location>
        <begin position="493"/>
        <end position="502"/>
    </location>
</feature>
<dbReference type="InterPro" id="IPR001791">
    <property type="entry name" value="Laminin_G"/>
</dbReference>
<evidence type="ECO:0008006" key="20">
    <source>
        <dbReference type="Google" id="ProtNLM"/>
    </source>
</evidence>
<feature type="disulfide bond" evidence="13">
    <location>
        <begin position="349"/>
        <end position="358"/>
    </location>
</feature>
<dbReference type="SMART" id="SM00281">
    <property type="entry name" value="LamB"/>
    <property type="match status" value="1"/>
</dbReference>
<keyword evidence="10" id="KW-0325">Glycoprotein</keyword>
<dbReference type="EMBL" id="CAEY01001886">
    <property type="status" value="NOT_ANNOTATED_CDS"/>
    <property type="molecule type" value="Genomic_DNA"/>
</dbReference>
<evidence type="ECO:0000256" key="1">
    <source>
        <dbReference type="ARBA" id="ARBA00004302"/>
    </source>
</evidence>
<dbReference type="FunFam" id="2.10.25.10:FF:000033">
    <property type="entry name" value="Laminin subunit alpha 2"/>
    <property type="match status" value="1"/>
</dbReference>
<feature type="disulfide bond" evidence="13">
    <location>
        <begin position="377"/>
        <end position="389"/>
    </location>
</feature>
<evidence type="ECO:0000256" key="12">
    <source>
        <dbReference type="ARBA" id="ARBA00065619"/>
    </source>
</evidence>
<feature type="disulfide bond" evidence="13">
    <location>
        <begin position="472"/>
        <end position="484"/>
    </location>
</feature>
<reference evidence="19" key="1">
    <citation type="submission" date="2011-08" db="EMBL/GenBank/DDBJ databases">
        <authorList>
            <person name="Rombauts S."/>
        </authorList>
    </citation>
    <scope>NUCLEOTIDE SEQUENCE</scope>
    <source>
        <strain evidence="19">London</strain>
    </source>
</reference>
<dbReference type="InterPro" id="IPR002049">
    <property type="entry name" value="LE_dom"/>
</dbReference>
<feature type="domain" description="Laminin EGF-like" evidence="16">
    <location>
        <begin position="472"/>
        <end position="517"/>
    </location>
</feature>
<dbReference type="Pfam" id="PF00054">
    <property type="entry name" value="Laminin_G_1"/>
    <property type="match status" value="2"/>
</dbReference>
<comment type="caution">
    <text evidence="13">Lacks conserved residue(s) required for the propagation of feature annotation.</text>
</comment>
<feature type="coiled-coil region" evidence="14">
    <location>
        <begin position="1409"/>
        <end position="1443"/>
    </location>
</feature>
<dbReference type="InterPro" id="IPR050440">
    <property type="entry name" value="Laminin/Netrin_ECM"/>
</dbReference>
<keyword evidence="9 13" id="KW-1015">Disulfide bond</keyword>
<accession>T1K906</accession>
<feature type="disulfide bond" evidence="13">
    <location>
        <begin position="947"/>
        <end position="964"/>
    </location>
</feature>
<dbReference type="InterPro" id="IPR000742">
    <property type="entry name" value="EGF"/>
</dbReference>
<feature type="domain" description="Laminin EGF-like" evidence="16">
    <location>
        <begin position="377"/>
        <end position="424"/>
    </location>
</feature>
<dbReference type="Pfam" id="PF02210">
    <property type="entry name" value="Laminin_G_2"/>
    <property type="match status" value="1"/>
</dbReference>
<dbReference type="FunFam" id="2.10.25.10:FF:000242">
    <property type="entry name" value="Laminin subunit alpha 1"/>
    <property type="match status" value="1"/>
</dbReference>
<feature type="domain" description="Laminin EGF-like" evidence="16">
    <location>
        <begin position="842"/>
        <end position="889"/>
    </location>
</feature>
<name>T1K906_TETUR</name>
<dbReference type="SUPFAM" id="SSF49899">
    <property type="entry name" value="Concanavalin A-like lectins/glucanases"/>
    <property type="match status" value="3"/>
</dbReference>
<dbReference type="Gene3D" id="2.60.120.200">
    <property type="match status" value="3"/>
</dbReference>
<dbReference type="PROSITE" id="PS51115">
    <property type="entry name" value="LAMININ_IVA"/>
    <property type="match status" value="1"/>
</dbReference>
<dbReference type="GO" id="GO:0007155">
    <property type="term" value="P:cell adhesion"/>
    <property type="evidence" value="ECO:0007669"/>
    <property type="project" value="UniProtKB-KW"/>
</dbReference>
<dbReference type="SMART" id="SM00282">
    <property type="entry name" value="LamG"/>
    <property type="match status" value="3"/>
</dbReference>
<dbReference type="Pfam" id="PF24973">
    <property type="entry name" value="EGF_LMN_ATRN"/>
    <property type="match status" value="2"/>
</dbReference>
<feature type="domain" description="Laminin EGF-like" evidence="16">
    <location>
        <begin position="328"/>
        <end position="376"/>
    </location>
</feature>
<dbReference type="GO" id="GO:0009888">
    <property type="term" value="P:tissue development"/>
    <property type="evidence" value="ECO:0007669"/>
    <property type="project" value="TreeGrafter"/>
</dbReference>
<evidence type="ECO:0000256" key="13">
    <source>
        <dbReference type="PROSITE-ProRule" id="PRU00460"/>
    </source>
</evidence>
<dbReference type="SMART" id="SM00181">
    <property type="entry name" value="EGF"/>
    <property type="match status" value="8"/>
</dbReference>
<comment type="subcellular location">
    <subcellularLocation>
        <location evidence="1">Secreted</location>
        <location evidence="1">Extracellular space</location>
        <location evidence="1">Extracellular matrix</location>
        <location evidence="1">Basement membrane</location>
    </subcellularLocation>
</comment>
<feature type="domain" description="Laminin EGF-like" evidence="16">
    <location>
        <begin position="233"/>
        <end position="279"/>
    </location>
</feature>
<evidence type="ECO:0000256" key="14">
    <source>
        <dbReference type="SAM" id="Coils"/>
    </source>
</evidence>
<dbReference type="GO" id="GO:0009887">
    <property type="term" value="P:animal organ morphogenesis"/>
    <property type="evidence" value="ECO:0007669"/>
    <property type="project" value="TreeGrafter"/>
</dbReference>
<dbReference type="InterPro" id="IPR013320">
    <property type="entry name" value="ConA-like_dom_sf"/>
</dbReference>
<evidence type="ECO:0000256" key="5">
    <source>
        <dbReference type="ARBA" id="ARBA00022737"/>
    </source>
</evidence>
<feature type="domain" description="Laminin EGF-like" evidence="16">
    <location>
        <begin position="945"/>
        <end position="991"/>
    </location>
</feature>